<dbReference type="InterPro" id="IPR006439">
    <property type="entry name" value="HAD-SF_hydro_IA"/>
</dbReference>
<evidence type="ECO:0000313" key="1">
    <source>
        <dbReference type="EMBL" id="MCU6700246.1"/>
    </source>
</evidence>
<reference evidence="1 2" key="1">
    <citation type="journal article" date="2021" name="ISME Commun">
        <title>Automated analysis of genomic sequences facilitates high-throughput and comprehensive description of bacteria.</title>
        <authorList>
            <person name="Hitch T.C.A."/>
        </authorList>
    </citation>
    <scope>NUCLEOTIDE SEQUENCE [LARGE SCALE GENOMIC DNA]</scope>
    <source>
        <strain evidence="1 2">Sanger_02</strain>
    </source>
</reference>
<comment type="caution">
    <text evidence="1">The sequence shown here is derived from an EMBL/GenBank/DDBJ whole genome shotgun (WGS) entry which is preliminary data.</text>
</comment>
<sequence>MRKAVLFDMDGVITDTERFYVDGMLDLLKRNGIHLEPTDLQEFFGSPLLHNCTVLQARYHLAKTPQECMDEVVTYRDQQIQIGGLQPMDGVLELIRELHDADVKMAVASSSTMDNIVHNMETLGIKGCFKALVSGAECEHGKPAPDVYLKAAKEISMKPEECVVIEDAYNGVIAAKTAGMYCHAYVPPQAYRQDVSLADDVITSYRDVTVEDILANN</sequence>
<dbReference type="InterPro" id="IPR023214">
    <property type="entry name" value="HAD_sf"/>
</dbReference>
<dbReference type="PANTHER" id="PTHR18901">
    <property type="entry name" value="2-DEOXYGLUCOSE-6-PHOSPHATE PHOSPHATASE 2"/>
    <property type="match status" value="1"/>
</dbReference>
<name>A0ABT2S6M3_9FIRM</name>
<organism evidence="1 2">
    <name type="scientific">Dorea ammoniilytica</name>
    <dbReference type="NCBI Taxonomy" id="2981788"/>
    <lineage>
        <taxon>Bacteria</taxon>
        <taxon>Bacillati</taxon>
        <taxon>Bacillota</taxon>
        <taxon>Clostridia</taxon>
        <taxon>Lachnospirales</taxon>
        <taxon>Lachnospiraceae</taxon>
        <taxon>Dorea</taxon>
    </lineage>
</organism>
<dbReference type="Proteomes" id="UP001207605">
    <property type="component" value="Unassembled WGS sequence"/>
</dbReference>
<dbReference type="InterPro" id="IPR041492">
    <property type="entry name" value="HAD_2"/>
</dbReference>
<dbReference type="Gene3D" id="1.10.150.240">
    <property type="entry name" value="Putative phosphatase, domain 2"/>
    <property type="match status" value="1"/>
</dbReference>
<dbReference type="Pfam" id="PF13419">
    <property type="entry name" value="HAD_2"/>
    <property type="match status" value="1"/>
</dbReference>
<keyword evidence="2" id="KW-1185">Reference proteome</keyword>
<dbReference type="PANTHER" id="PTHR18901:SF38">
    <property type="entry name" value="PSEUDOURIDINE-5'-PHOSPHATASE"/>
    <property type="match status" value="1"/>
</dbReference>
<proteinExistence type="predicted"/>
<dbReference type="InterPro" id="IPR036412">
    <property type="entry name" value="HAD-like_sf"/>
</dbReference>
<accession>A0ABT2S6M3</accession>
<dbReference type="SFLD" id="SFLDG01135">
    <property type="entry name" value="C1.5.6:_HAD__Beta-PGM__Phospha"/>
    <property type="match status" value="1"/>
</dbReference>
<dbReference type="SFLD" id="SFLDS00003">
    <property type="entry name" value="Haloacid_Dehalogenase"/>
    <property type="match status" value="1"/>
</dbReference>
<dbReference type="SUPFAM" id="SSF56784">
    <property type="entry name" value="HAD-like"/>
    <property type="match status" value="1"/>
</dbReference>
<dbReference type="Gene3D" id="3.40.50.1000">
    <property type="entry name" value="HAD superfamily/HAD-like"/>
    <property type="match status" value="1"/>
</dbReference>
<gene>
    <name evidence="1" type="ORF">OCV65_08395</name>
</gene>
<protein>
    <submittedName>
        <fullName evidence="1">HAD family phosphatase</fullName>
    </submittedName>
</protein>
<dbReference type="EMBL" id="JAOQJV010000009">
    <property type="protein sequence ID" value="MCU6700246.1"/>
    <property type="molecule type" value="Genomic_DNA"/>
</dbReference>
<evidence type="ECO:0000313" key="2">
    <source>
        <dbReference type="Proteomes" id="UP001207605"/>
    </source>
</evidence>
<dbReference type="RefSeq" id="WP_118383317.1">
    <property type="nucleotide sequence ID" value="NZ_JAOQJV010000009.1"/>
</dbReference>
<dbReference type="NCBIfam" id="TIGR01509">
    <property type="entry name" value="HAD-SF-IA-v3"/>
    <property type="match status" value="1"/>
</dbReference>
<dbReference type="InterPro" id="IPR023198">
    <property type="entry name" value="PGP-like_dom2"/>
</dbReference>
<dbReference type="SFLD" id="SFLDG01129">
    <property type="entry name" value="C1.5:_HAD__Beta-PGM__Phosphata"/>
    <property type="match status" value="1"/>
</dbReference>